<proteinExistence type="predicted"/>
<dbReference type="OrthoDB" id="3243290at2"/>
<evidence type="ECO:0000313" key="3">
    <source>
        <dbReference type="Proteomes" id="UP000193711"/>
    </source>
</evidence>
<dbReference type="RefSeq" id="WP_085475186.1">
    <property type="nucleotide sequence ID" value="NZ_FXBM01000001.1"/>
</dbReference>
<dbReference type="Pfam" id="PF05368">
    <property type="entry name" value="NmrA"/>
    <property type="match status" value="1"/>
</dbReference>
<dbReference type="Gene3D" id="3.90.25.10">
    <property type="entry name" value="UDP-galactose 4-epimerase, domain 1"/>
    <property type="match status" value="1"/>
</dbReference>
<dbReference type="Gene3D" id="3.40.50.720">
    <property type="entry name" value="NAD(P)-binding Rossmann-like Domain"/>
    <property type="match status" value="1"/>
</dbReference>
<sequence>MVDVVAVTGVTGDVGGKTLEKLHAAGVPVRGIVRRQEQADALTARGIDARVADLGDRATLARALEGVDQLFLITAATQQQAQHGANGVRAAHDAGVRAIVHLSGGDAVEDSPLPWARAIAQIDVLIRASGLDRTILHPSGFMTNLESSSGAFRRGVFPQTMGRGRIAWIDTEDIARVATKVLTDGVHEGAEPVLTGPDLLDGHGAAAALTIGLGRRIRYVHLPSHAFRALLRLSGLPAWQAEGLRQQFGRVARHGLDGVSAFTTDVERITGSPARSLAEWARSRRRVLLGQK</sequence>
<dbReference type="EMBL" id="FXBM01000001">
    <property type="protein sequence ID" value="SMH32198.1"/>
    <property type="molecule type" value="Genomic_DNA"/>
</dbReference>
<dbReference type="SUPFAM" id="SSF51735">
    <property type="entry name" value="NAD(P)-binding Rossmann-fold domains"/>
    <property type="match status" value="1"/>
</dbReference>
<dbReference type="STRING" id="1891671.SAMN06295885_0706"/>
<gene>
    <name evidence="2" type="ORF">SAMN06295885_0706</name>
</gene>
<accession>A0A1X7N493</accession>
<dbReference type="AlphaFoldDB" id="A0A1X7N493"/>
<dbReference type="InterPro" id="IPR008030">
    <property type="entry name" value="NmrA-like"/>
</dbReference>
<protein>
    <submittedName>
        <fullName evidence="2">Uncharacterized conserved protein YbjT, contains NAD(P)-binding and DUF2867 domains</fullName>
    </submittedName>
</protein>
<reference evidence="3" key="1">
    <citation type="submission" date="2017-04" db="EMBL/GenBank/DDBJ databases">
        <authorList>
            <person name="Varghese N."/>
            <person name="Submissions S."/>
        </authorList>
    </citation>
    <scope>NUCLEOTIDE SEQUENCE [LARGE SCALE GENOMIC DNA]</scope>
    <source>
        <strain evidence="3">VKM Ac-2121</strain>
    </source>
</reference>
<dbReference type="PANTHER" id="PTHR43162">
    <property type="match status" value="1"/>
</dbReference>
<evidence type="ECO:0000259" key="1">
    <source>
        <dbReference type="Pfam" id="PF05368"/>
    </source>
</evidence>
<feature type="domain" description="NmrA-like" evidence="1">
    <location>
        <begin position="3"/>
        <end position="258"/>
    </location>
</feature>
<dbReference type="Proteomes" id="UP000193711">
    <property type="component" value="Unassembled WGS sequence"/>
</dbReference>
<dbReference type="InterPro" id="IPR051604">
    <property type="entry name" value="Ergot_Alk_Oxidoreductase"/>
</dbReference>
<evidence type="ECO:0000313" key="2">
    <source>
        <dbReference type="EMBL" id="SMH32198.1"/>
    </source>
</evidence>
<dbReference type="PANTHER" id="PTHR43162:SF1">
    <property type="entry name" value="PRESTALK A DIFFERENTIATION PROTEIN A"/>
    <property type="match status" value="1"/>
</dbReference>
<dbReference type="InterPro" id="IPR036291">
    <property type="entry name" value="NAD(P)-bd_dom_sf"/>
</dbReference>
<name>A0A1X7N493_9MICO</name>
<organism evidence="2 3">
    <name type="scientific">Rathayibacter oskolensis</name>
    <dbReference type="NCBI Taxonomy" id="1891671"/>
    <lineage>
        <taxon>Bacteria</taxon>
        <taxon>Bacillati</taxon>
        <taxon>Actinomycetota</taxon>
        <taxon>Actinomycetes</taxon>
        <taxon>Micrococcales</taxon>
        <taxon>Microbacteriaceae</taxon>
        <taxon>Rathayibacter</taxon>
    </lineage>
</organism>
<keyword evidence="3" id="KW-1185">Reference proteome</keyword>